<name>A0A438FTE5_VITVI</name>
<protein>
    <recommendedName>
        <fullName evidence="1">DUF4283 domain-containing protein</fullName>
    </recommendedName>
</protein>
<evidence type="ECO:0000259" key="1">
    <source>
        <dbReference type="Pfam" id="PF14111"/>
    </source>
</evidence>
<dbReference type="Pfam" id="PF14111">
    <property type="entry name" value="DUF4283"/>
    <property type="match status" value="1"/>
</dbReference>
<dbReference type="InterPro" id="IPR025558">
    <property type="entry name" value="DUF4283"/>
</dbReference>
<dbReference type="Proteomes" id="UP000288805">
    <property type="component" value="Unassembled WGS sequence"/>
</dbReference>
<accession>A0A438FTE5</accession>
<sequence length="164" mass="18612">MGKGVEGQGKIVLPDARINRAGWFLRLGVVDLERKRFSIFIPRGRGDKEGWVTMAEKLHQMEGAIGRKAIKQEARVVRKICLGEFKLEHYIVASWKSRTTGKEDLERLGRLWAKSWGLKGKLGLARLEKDRALLEFEDLEEARRIVSSGIDRWKALVGTGAMEP</sequence>
<proteinExistence type="predicted"/>
<gene>
    <name evidence="2" type="ORF">CK203_058962</name>
</gene>
<dbReference type="EMBL" id="QGNW01000746">
    <property type="protein sequence ID" value="RVW63211.1"/>
    <property type="molecule type" value="Genomic_DNA"/>
</dbReference>
<evidence type="ECO:0000313" key="2">
    <source>
        <dbReference type="EMBL" id="RVW63211.1"/>
    </source>
</evidence>
<evidence type="ECO:0000313" key="3">
    <source>
        <dbReference type="Proteomes" id="UP000288805"/>
    </source>
</evidence>
<comment type="caution">
    <text evidence="2">The sequence shown here is derived from an EMBL/GenBank/DDBJ whole genome shotgun (WGS) entry which is preliminary data.</text>
</comment>
<feature type="domain" description="DUF4283" evidence="1">
    <location>
        <begin position="86"/>
        <end position="150"/>
    </location>
</feature>
<dbReference type="AlphaFoldDB" id="A0A438FTE5"/>
<organism evidence="2 3">
    <name type="scientific">Vitis vinifera</name>
    <name type="common">Grape</name>
    <dbReference type="NCBI Taxonomy" id="29760"/>
    <lineage>
        <taxon>Eukaryota</taxon>
        <taxon>Viridiplantae</taxon>
        <taxon>Streptophyta</taxon>
        <taxon>Embryophyta</taxon>
        <taxon>Tracheophyta</taxon>
        <taxon>Spermatophyta</taxon>
        <taxon>Magnoliopsida</taxon>
        <taxon>eudicotyledons</taxon>
        <taxon>Gunneridae</taxon>
        <taxon>Pentapetalae</taxon>
        <taxon>rosids</taxon>
        <taxon>Vitales</taxon>
        <taxon>Vitaceae</taxon>
        <taxon>Viteae</taxon>
        <taxon>Vitis</taxon>
    </lineage>
</organism>
<reference evidence="2 3" key="1">
    <citation type="journal article" date="2018" name="PLoS Genet.">
        <title>Population sequencing reveals clonal diversity and ancestral inbreeding in the grapevine cultivar Chardonnay.</title>
        <authorList>
            <person name="Roach M.J."/>
            <person name="Johnson D.L."/>
            <person name="Bohlmann J."/>
            <person name="van Vuuren H.J."/>
            <person name="Jones S.J."/>
            <person name="Pretorius I.S."/>
            <person name="Schmidt S.A."/>
            <person name="Borneman A.R."/>
        </authorList>
    </citation>
    <scope>NUCLEOTIDE SEQUENCE [LARGE SCALE GENOMIC DNA]</scope>
    <source>
        <strain evidence="3">cv. Chardonnay</strain>
        <tissue evidence="2">Leaf</tissue>
    </source>
</reference>